<accession>A0A8H6ZKX5</accession>
<dbReference type="Gene3D" id="3.40.50.720">
    <property type="entry name" value="NAD(P)-binding Rossmann-like Domain"/>
    <property type="match status" value="1"/>
</dbReference>
<reference evidence="4" key="1">
    <citation type="submission" date="2019-07" db="EMBL/GenBank/DDBJ databases">
        <authorList>
            <person name="Palmer J.M."/>
        </authorList>
    </citation>
    <scope>NUCLEOTIDE SEQUENCE</scope>
    <source>
        <strain evidence="4">PC9</strain>
    </source>
</reference>
<dbReference type="InterPro" id="IPR020806">
    <property type="entry name" value="PKS_PP-bd"/>
</dbReference>
<keyword evidence="1" id="KW-0596">Phosphopantetheine</keyword>
<dbReference type="Pfam" id="PF07993">
    <property type="entry name" value="NAD_binding_4"/>
    <property type="match status" value="1"/>
</dbReference>
<gene>
    <name evidence="4" type="ORF">PC9H_002019</name>
</gene>
<dbReference type="OrthoDB" id="429813at2759"/>
<dbReference type="GeneID" id="59371860"/>
<dbReference type="InterPro" id="IPR051414">
    <property type="entry name" value="Adenylate-forming_Reductase"/>
</dbReference>
<dbReference type="Proteomes" id="UP000623687">
    <property type="component" value="Unassembled WGS sequence"/>
</dbReference>
<feature type="domain" description="Polyketide synthase-like phosphopantetheine-binding" evidence="3">
    <location>
        <begin position="160"/>
        <end position="235"/>
    </location>
</feature>
<comment type="caution">
    <text evidence="4">The sequence shown here is derived from an EMBL/GenBank/DDBJ whole genome shotgun (WGS) entry which is preliminary data.</text>
</comment>
<dbReference type="VEuPathDB" id="FungiDB:PC9H_002019"/>
<dbReference type="InterPro" id="IPR036736">
    <property type="entry name" value="ACP-like_sf"/>
</dbReference>
<dbReference type="SMART" id="SM00823">
    <property type="entry name" value="PKS_PP"/>
    <property type="match status" value="1"/>
</dbReference>
<dbReference type="AlphaFoldDB" id="A0A8H6ZKX5"/>
<evidence type="ECO:0000259" key="3">
    <source>
        <dbReference type="SMART" id="SM00823"/>
    </source>
</evidence>
<proteinExistence type="predicted"/>
<dbReference type="InterPro" id="IPR036291">
    <property type="entry name" value="NAD(P)-bd_dom_sf"/>
</dbReference>
<dbReference type="EMBL" id="JACETU010000010">
    <property type="protein sequence ID" value="KAF7419429.1"/>
    <property type="molecule type" value="Genomic_DNA"/>
</dbReference>
<organism evidence="4 5">
    <name type="scientific">Pleurotus ostreatus</name>
    <name type="common">Oyster mushroom</name>
    <name type="synonym">White-rot fungus</name>
    <dbReference type="NCBI Taxonomy" id="5322"/>
    <lineage>
        <taxon>Eukaryota</taxon>
        <taxon>Fungi</taxon>
        <taxon>Dikarya</taxon>
        <taxon>Basidiomycota</taxon>
        <taxon>Agaricomycotina</taxon>
        <taxon>Agaricomycetes</taxon>
        <taxon>Agaricomycetidae</taxon>
        <taxon>Agaricales</taxon>
        <taxon>Pleurotineae</taxon>
        <taxon>Pleurotaceae</taxon>
        <taxon>Pleurotus</taxon>
    </lineage>
</organism>
<dbReference type="Gene3D" id="1.10.1200.10">
    <property type="entry name" value="ACP-like"/>
    <property type="match status" value="1"/>
</dbReference>
<dbReference type="SUPFAM" id="SSF51735">
    <property type="entry name" value="NAD(P)-binding Rossmann-fold domains"/>
    <property type="match status" value="1"/>
</dbReference>
<name>A0A8H6ZKX5_PLEOS</name>
<sequence length="666" mass="73443">MLIWSLMQQKECHTHSLAVSNTTAGTGKGYDSNDLVIRHPSNPKLMKIYGRADDQLMHSTGEKTNPVPIGWFYEYPPFTVGWPTIEEANKIAPSHSRIFKQMVLVSSPAKPFEFTAKGTPRRHIIIDAYANEIGAAYDQLEEASEEDIPLPDLSSGGDCLSFVRTVVAKVMRRTPADDDDIFQNGCDSLQATWIRNSLLRSLSTVDNDTIKSMPVNFVYLHPSIRRLAIYITNLTNHSSDSEAQRTEDTTSEMEAMVEKYSRDYPAHNPSPEYGHGEAVLLTGSTGALGSYILELLLLDDSVRKVYALNRKESSSSRTVKDRQKVAFVDRGLNINLLESQKLIFVEGDAGSIHNLDAELLNIMRKDITCIMHNAWRVDFNVALSSMEPLVAGTRRLIDFALQSARAMPPSILFVSSIGVARNYPHGIAPEEALLDPAFAIGSGYPESKWVAERVLHKAAESTPLKTTIVRIGQMSGSYVNGCWNTHEWVPSIVKSGITLGCLPESDGVVSWIPVDIAASAIKEMALINPPITEASARYLHIVHPCPIQWNDIMTIISRKMGVQLLPYATWLGRLQVSSDTSNAADENTNPALRLLDFYQSALEKPLLSADAEAFGFPRLATVDAVRVAPSLRVMDPLDNGSGGTLRVLGEADIDGWLAYWKAVGFI</sequence>
<dbReference type="GO" id="GO:0031177">
    <property type="term" value="F:phosphopantetheine binding"/>
    <property type="evidence" value="ECO:0007669"/>
    <property type="project" value="InterPro"/>
</dbReference>
<keyword evidence="2" id="KW-0597">Phosphoprotein</keyword>
<evidence type="ECO:0000256" key="1">
    <source>
        <dbReference type="ARBA" id="ARBA00022450"/>
    </source>
</evidence>
<keyword evidence="5" id="KW-1185">Reference proteome</keyword>
<dbReference type="RefSeq" id="XP_036626283.1">
    <property type="nucleotide sequence ID" value="XM_036771662.1"/>
</dbReference>
<evidence type="ECO:0000256" key="2">
    <source>
        <dbReference type="ARBA" id="ARBA00022553"/>
    </source>
</evidence>
<dbReference type="InterPro" id="IPR013120">
    <property type="entry name" value="FAR_NAD-bd"/>
</dbReference>
<evidence type="ECO:0000313" key="5">
    <source>
        <dbReference type="Proteomes" id="UP000623687"/>
    </source>
</evidence>
<dbReference type="PANTHER" id="PTHR43439">
    <property type="entry name" value="PHENYLACETATE-COENZYME A LIGASE"/>
    <property type="match status" value="1"/>
</dbReference>
<dbReference type="PANTHER" id="PTHR43439:SF2">
    <property type="entry name" value="ENZYME, PUTATIVE (JCVI)-RELATED"/>
    <property type="match status" value="1"/>
</dbReference>
<protein>
    <recommendedName>
        <fullName evidence="3">Polyketide synthase-like phosphopantetheine-binding domain-containing protein</fullName>
    </recommendedName>
</protein>
<dbReference type="Pfam" id="PF23562">
    <property type="entry name" value="AMP-binding_C_3"/>
    <property type="match status" value="1"/>
</dbReference>
<evidence type="ECO:0000313" key="4">
    <source>
        <dbReference type="EMBL" id="KAF7419429.1"/>
    </source>
</evidence>